<keyword evidence="5" id="KW-0012">Acyltransferase</keyword>
<name>A0A6J6F3B6_9ZZZZ</name>
<comment type="catalytic activity">
    <reaction evidence="6">
        <text>L-serine + acetyl-CoA = O-acetyl-L-serine + CoA</text>
        <dbReference type="Rhea" id="RHEA:24560"/>
        <dbReference type="ChEBI" id="CHEBI:33384"/>
        <dbReference type="ChEBI" id="CHEBI:57287"/>
        <dbReference type="ChEBI" id="CHEBI:57288"/>
        <dbReference type="ChEBI" id="CHEBI:58340"/>
        <dbReference type="EC" id="2.3.1.30"/>
    </reaction>
</comment>
<dbReference type="AlphaFoldDB" id="A0A6J6F3B6"/>
<dbReference type="NCBIfam" id="NF041874">
    <property type="entry name" value="EPS_EpsC"/>
    <property type="match status" value="1"/>
</dbReference>
<proteinExistence type="inferred from homology"/>
<dbReference type="InterPro" id="IPR001451">
    <property type="entry name" value="Hexapep"/>
</dbReference>
<sequence>MTPLQRIREDLAMALDRDPATRSRAEAFWVLSGLHAVWWYRMTHMLWGWGWRFIARFISQIVRWWTLIEIHPGATIGNRLFIDHGAGVVIGETAVIGNDCTFYHGVTLGGQGDVKNGRRHPTLGNGVAIGAGAILLGPITIGDNALIGAGAVVLIDVPANRTAVGVPARVLQRPQRRPRP</sequence>
<accession>A0A6J6F3B6</accession>
<dbReference type="FunFam" id="2.160.10.10:FF:000007">
    <property type="entry name" value="Serine acetyltransferase"/>
    <property type="match status" value="1"/>
</dbReference>
<evidence type="ECO:0000256" key="3">
    <source>
        <dbReference type="ARBA" id="ARBA00022605"/>
    </source>
</evidence>
<gene>
    <name evidence="7" type="ORF">UFOPK1767_00356</name>
</gene>
<organism evidence="7">
    <name type="scientific">freshwater metagenome</name>
    <dbReference type="NCBI Taxonomy" id="449393"/>
    <lineage>
        <taxon>unclassified sequences</taxon>
        <taxon>metagenomes</taxon>
        <taxon>ecological metagenomes</taxon>
    </lineage>
</organism>
<dbReference type="GO" id="GO:0005737">
    <property type="term" value="C:cytoplasm"/>
    <property type="evidence" value="ECO:0007669"/>
    <property type="project" value="InterPro"/>
</dbReference>
<evidence type="ECO:0000313" key="7">
    <source>
        <dbReference type="EMBL" id="CAB4581434.1"/>
    </source>
</evidence>
<comment type="similarity">
    <text evidence="1">Belongs to the transferase hexapeptide repeat family.</text>
</comment>
<dbReference type="EC" id="2.3.1.30" evidence="2"/>
<dbReference type="SUPFAM" id="SSF51161">
    <property type="entry name" value="Trimeric LpxA-like enzymes"/>
    <property type="match status" value="1"/>
</dbReference>
<dbReference type="EMBL" id="CAEZTZ010000030">
    <property type="protein sequence ID" value="CAB4581434.1"/>
    <property type="molecule type" value="Genomic_DNA"/>
</dbReference>
<reference evidence="7" key="1">
    <citation type="submission" date="2020-05" db="EMBL/GenBank/DDBJ databases">
        <authorList>
            <person name="Chiriac C."/>
            <person name="Salcher M."/>
            <person name="Ghai R."/>
            <person name="Kavagutti S V."/>
        </authorList>
    </citation>
    <scope>NUCLEOTIDE SEQUENCE</scope>
</reference>
<dbReference type="PIRSF" id="PIRSF000441">
    <property type="entry name" value="CysE"/>
    <property type="match status" value="1"/>
</dbReference>
<evidence type="ECO:0000256" key="2">
    <source>
        <dbReference type="ARBA" id="ARBA00013266"/>
    </source>
</evidence>
<dbReference type="PROSITE" id="PS00101">
    <property type="entry name" value="HEXAPEP_TRANSFERASES"/>
    <property type="match status" value="1"/>
</dbReference>
<keyword evidence="4" id="KW-0808">Transferase</keyword>
<dbReference type="GO" id="GO:0009001">
    <property type="term" value="F:serine O-acetyltransferase activity"/>
    <property type="evidence" value="ECO:0007669"/>
    <property type="project" value="UniProtKB-EC"/>
</dbReference>
<dbReference type="Gene3D" id="2.160.10.10">
    <property type="entry name" value="Hexapeptide repeat proteins"/>
    <property type="match status" value="1"/>
</dbReference>
<dbReference type="InterPro" id="IPR018357">
    <property type="entry name" value="Hexapep_transf_CS"/>
</dbReference>
<dbReference type="InterPro" id="IPR005881">
    <property type="entry name" value="Ser_O-AcTrfase"/>
</dbReference>
<evidence type="ECO:0000256" key="5">
    <source>
        <dbReference type="ARBA" id="ARBA00023315"/>
    </source>
</evidence>
<dbReference type="InterPro" id="IPR053376">
    <property type="entry name" value="Serine_acetyltransferase"/>
</dbReference>
<dbReference type="PANTHER" id="PTHR42811">
    <property type="entry name" value="SERINE ACETYLTRANSFERASE"/>
    <property type="match status" value="1"/>
</dbReference>
<dbReference type="Gene3D" id="1.10.3130.10">
    <property type="entry name" value="serine acetyltransferase, domain 1"/>
    <property type="match status" value="1"/>
</dbReference>
<evidence type="ECO:0000256" key="4">
    <source>
        <dbReference type="ARBA" id="ARBA00022679"/>
    </source>
</evidence>
<dbReference type="InterPro" id="IPR045304">
    <property type="entry name" value="LbH_SAT"/>
</dbReference>
<dbReference type="InterPro" id="IPR042122">
    <property type="entry name" value="Ser_AcTrfase_N_sf"/>
</dbReference>
<protein>
    <recommendedName>
        <fullName evidence="2">serine O-acetyltransferase</fullName>
        <ecNumber evidence="2">2.3.1.30</ecNumber>
    </recommendedName>
</protein>
<evidence type="ECO:0000256" key="1">
    <source>
        <dbReference type="ARBA" id="ARBA00007274"/>
    </source>
</evidence>
<dbReference type="InterPro" id="IPR011004">
    <property type="entry name" value="Trimer_LpxA-like_sf"/>
</dbReference>
<dbReference type="Pfam" id="PF00132">
    <property type="entry name" value="Hexapep"/>
    <property type="match status" value="1"/>
</dbReference>
<evidence type="ECO:0000256" key="6">
    <source>
        <dbReference type="ARBA" id="ARBA00049486"/>
    </source>
</evidence>
<dbReference type="GO" id="GO:0006535">
    <property type="term" value="P:cysteine biosynthetic process from serine"/>
    <property type="evidence" value="ECO:0007669"/>
    <property type="project" value="InterPro"/>
</dbReference>
<dbReference type="NCBIfam" id="TIGR01172">
    <property type="entry name" value="cysE"/>
    <property type="match status" value="1"/>
</dbReference>
<dbReference type="CDD" id="cd03354">
    <property type="entry name" value="LbH_SAT"/>
    <property type="match status" value="1"/>
</dbReference>
<keyword evidence="3" id="KW-0028">Amino-acid biosynthesis</keyword>